<feature type="region of interest" description="Disordered" evidence="1">
    <location>
        <begin position="135"/>
        <end position="155"/>
    </location>
</feature>
<evidence type="ECO:0000313" key="2">
    <source>
        <dbReference type="EMBL" id="KAJ1094108.1"/>
    </source>
</evidence>
<dbReference type="AlphaFoldDB" id="A0AAV7LZ50"/>
<proteinExistence type="predicted"/>
<name>A0AAV7LZ50_PLEWA</name>
<sequence length="208" mass="22080">MTETSEGRLRAFSVSSVAPPADLHAPGFPLGYRPLLTYANATSPAPRLRAPDVQTPCTNPRGACTDCSPDRSAGALLTCSETATPPGQASGRLEGLVLHGRVSQSVNRALGTGLARHQQTAAGGLMDARPGRSAWHRGLPSSTAPATVAHSGHQKNRSIWTGRDWQTDNRGIIILVRFKLAALARGKACFLGPTLFRDKVMYSDNTRA</sequence>
<organism evidence="2 3">
    <name type="scientific">Pleurodeles waltl</name>
    <name type="common">Iberian ribbed newt</name>
    <dbReference type="NCBI Taxonomy" id="8319"/>
    <lineage>
        <taxon>Eukaryota</taxon>
        <taxon>Metazoa</taxon>
        <taxon>Chordata</taxon>
        <taxon>Craniata</taxon>
        <taxon>Vertebrata</taxon>
        <taxon>Euteleostomi</taxon>
        <taxon>Amphibia</taxon>
        <taxon>Batrachia</taxon>
        <taxon>Caudata</taxon>
        <taxon>Salamandroidea</taxon>
        <taxon>Salamandridae</taxon>
        <taxon>Pleurodelinae</taxon>
        <taxon>Pleurodeles</taxon>
    </lineage>
</organism>
<evidence type="ECO:0000256" key="1">
    <source>
        <dbReference type="SAM" id="MobiDB-lite"/>
    </source>
</evidence>
<dbReference type="EMBL" id="JANPWB010000015">
    <property type="protein sequence ID" value="KAJ1094108.1"/>
    <property type="molecule type" value="Genomic_DNA"/>
</dbReference>
<gene>
    <name evidence="2" type="ORF">NDU88_007192</name>
</gene>
<evidence type="ECO:0000313" key="3">
    <source>
        <dbReference type="Proteomes" id="UP001066276"/>
    </source>
</evidence>
<dbReference type="Proteomes" id="UP001066276">
    <property type="component" value="Chromosome 11"/>
</dbReference>
<reference evidence="2" key="1">
    <citation type="journal article" date="2022" name="bioRxiv">
        <title>Sequencing and chromosome-scale assembly of the giantPleurodeles waltlgenome.</title>
        <authorList>
            <person name="Brown T."/>
            <person name="Elewa A."/>
            <person name="Iarovenko S."/>
            <person name="Subramanian E."/>
            <person name="Araus A.J."/>
            <person name="Petzold A."/>
            <person name="Susuki M."/>
            <person name="Suzuki K.-i.T."/>
            <person name="Hayashi T."/>
            <person name="Toyoda A."/>
            <person name="Oliveira C."/>
            <person name="Osipova E."/>
            <person name="Leigh N.D."/>
            <person name="Simon A."/>
            <person name="Yun M.H."/>
        </authorList>
    </citation>
    <scope>NUCLEOTIDE SEQUENCE</scope>
    <source>
        <strain evidence="2">20211129_DDA</strain>
        <tissue evidence="2">Liver</tissue>
    </source>
</reference>
<comment type="caution">
    <text evidence="2">The sequence shown here is derived from an EMBL/GenBank/DDBJ whole genome shotgun (WGS) entry which is preliminary data.</text>
</comment>
<protein>
    <submittedName>
        <fullName evidence="2">Uncharacterized protein</fullName>
    </submittedName>
</protein>
<accession>A0AAV7LZ50</accession>
<keyword evidence="3" id="KW-1185">Reference proteome</keyword>